<dbReference type="InterPro" id="IPR052578">
    <property type="entry name" value="PI_Transfer_CRAL-TRIO"/>
</dbReference>
<dbReference type="CDD" id="cd00170">
    <property type="entry name" value="SEC14"/>
    <property type="match status" value="1"/>
</dbReference>
<name>A0ABR2YJ26_9CHLO</name>
<dbReference type="InterPro" id="IPR036865">
    <property type="entry name" value="CRAL-TRIO_dom_sf"/>
</dbReference>
<reference evidence="2 3" key="1">
    <citation type="journal article" date="2024" name="Nat. Commun.">
        <title>Phylogenomics reveals the evolutionary origins of lichenization in chlorophyte algae.</title>
        <authorList>
            <person name="Puginier C."/>
            <person name="Libourel C."/>
            <person name="Otte J."/>
            <person name="Skaloud P."/>
            <person name="Haon M."/>
            <person name="Grisel S."/>
            <person name="Petersen M."/>
            <person name="Berrin J.G."/>
            <person name="Delaux P.M."/>
            <person name="Dal Grande F."/>
            <person name="Keller J."/>
        </authorList>
    </citation>
    <scope>NUCLEOTIDE SEQUENCE [LARGE SCALE GENOMIC DNA]</scope>
    <source>
        <strain evidence="2 3">SAG 216-7</strain>
    </source>
</reference>
<dbReference type="PANTHER" id="PTHR45824:SF6">
    <property type="entry name" value="F16L1.9 PROTEIN"/>
    <property type="match status" value="1"/>
</dbReference>
<sequence>MCASQVVGHQQSIPSPSRYSVESIEAVSNALLDLTTDFSLAAFCTPNTIERYLKARKGDINAAEDMLRSTLEWRRRSRPETITWKDVEKAGQYGRIEIAAETDRSGRPIIFYQLKRPMTACSVEEQTNFWIYNLETACKMADDAGVGQVIVAADLANFSEGLTQLASFILLAQNHYPERLAFAVLSRPPTLFWLAWSAAQAFLDEKTRAKISLVYTNEELRTALLPHIQPAHLYESLGGDKKDHFDLQKHRQRMQLIDLERQREAGFFKRSSQNAVEVQ</sequence>
<dbReference type="Proteomes" id="UP001491310">
    <property type="component" value="Unassembled WGS sequence"/>
</dbReference>
<dbReference type="Gene3D" id="3.40.525.10">
    <property type="entry name" value="CRAL-TRIO lipid binding domain"/>
    <property type="match status" value="1"/>
</dbReference>
<evidence type="ECO:0000259" key="1">
    <source>
        <dbReference type="PROSITE" id="PS50191"/>
    </source>
</evidence>
<feature type="domain" description="CRAL-TRIO" evidence="1">
    <location>
        <begin position="86"/>
        <end position="245"/>
    </location>
</feature>
<dbReference type="EMBL" id="JALJOT010000010">
    <property type="protein sequence ID" value="KAK9906441.1"/>
    <property type="molecule type" value="Genomic_DNA"/>
</dbReference>
<dbReference type="SUPFAM" id="SSF52087">
    <property type="entry name" value="CRAL/TRIO domain"/>
    <property type="match status" value="1"/>
</dbReference>
<keyword evidence="3" id="KW-1185">Reference proteome</keyword>
<comment type="caution">
    <text evidence="2">The sequence shown here is derived from an EMBL/GenBank/DDBJ whole genome shotgun (WGS) entry which is preliminary data.</text>
</comment>
<dbReference type="PANTHER" id="PTHR45824">
    <property type="entry name" value="GH16843P"/>
    <property type="match status" value="1"/>
</dbReference>
<evidence type="ECO:0000313" key="2">
    <source>
        <dbReference type="EMBL" id="KAK9906441.1"/>
    </source>
</evidence>
<dbReference type="InterPro" id="IPR001251">
    <property type="entry name" value="CRAL-TRIO_dom"/>
</dbReference>
<gene>
    <name evidence="2" type="ORF">WJX75_001889</name>
</gene>
<dbReference type="SUPFAM" id="SSF46938">
    <property type="entry name" value="CRAL/TRIO N-terminal domain"/>
    <property type="match status" value="1"/>
</dbReference>
<dbReference type="InterPro" id="IPR011074">
    <property type="entry name" value="CRAL/TRIO_N_dom"/>
</dbReference>
<dbReference type="Pfam" id="PF00650">
    <property type="entry name" value="CRAL_TRIO"/>
    <property type="match status" value="1"/>
</dbReference>
<dbReference type="InterPro" id="IPR036273">
    <property type="entry name" value="CRAL/TRIO_N_dom_sf"/>
</dbReference>
<dbReference type="SMART" id="SM00516">
    <property type="entry name" value="SEC14"/>
    <property type="match status" value="1"/>
</dbReference>
<proteinExistence type="predicted"/>
<protein>
    <recommendedName>
        <fullName evidence="1">CRAL-TRIO domain-containing protein</fullName>
    </recommendedName>
</protein>
<evidence type="ECO:0000313" key="3">
    <source>
        <dbReference type="Proteomes" id="UP001491310"/>
    </source>
</evidence>
<organism evidence="2 3">
    <name type="scientific">Coccomyxa subellipsoidea</name>
    <dbReference type="NCBI Taxonomy" id="248742"/>
    <lineage>
        <taxon>Eukaryota</taxon>
        <taxon>Viridiplantae</taxon>
        <taxon>Chlorophyta</taxon>
        <taxon>core chlorophytes</taxon>
        <taxon>Trebouxiophyceae</taxon>
        <taxon>Trebouxiophyceae incertae sedis</taxon>
        <taxon>Coccomyxaceae</taxon>
        <taxon>Coccomyxa</taxon>
    </lineage>
</organism>
<accession>A0ABR2YJ26</accession>
<dbReference type="SMART" id="SM01100">
    <property type="entry name" value="CRAL_TRIO_N"/>
    <property type="match status" value="1"/>
</dbReference>
<dbReference type="PROSITE" id="PS50191">
    <property type="entry name" value="CRAL_TRIO"/>
    <property type="match status" value="1"/>
</dbReference>